<dbReference type="GeneID" id="54456366"/>
<dbReference type="EMBL" id="MU003699">
    <property type="protein sequence ID" value="KAF2810865.1"/>
    <property type="molecule type" value="Genomic_DNA"/>
</dbReference>
<gene>
    <name evidence="2 4" type="ORF">BDZ99DRAFT_386436</name>
</gene>
<evidence type="ECO:0000313" key="3">
    <source>
        <dbReference type="Proteomes" id="UP000504636"/>
    </source>
</evidence>
<dbReference type="Proteomes" id="UP000504636">
    <property type="component" value="Unplaced"/>
</dbReference>
<evidence type="ECO:0000313" key="2">
    <source>
        <dbReference type="EMBL" id="KAF2810865.1"/>
    </source>
</evidence>
<dbReference type="AlphaFoldDB" id="A0A6A6YSC1"/>
<dbReference type="PANTHER" id="PTHR33112">
    <property type="entry name" value="DOMAIN PROTEIN, PUTATIVE-RELATED"/>
    <property type="match status" value="1"/>
</dbReference>
<reference evidence="4" key="3">
    <citation type="submission" date="2025-04" db="UniProtKB">
        <authorList>
            <consortium name="RefSeq"/>
        </authorList>
    </citation>
    <scope>IDENTIFICATION</scope>
    <source>
        <strain evidence="4">CBS 304.34</strain>
    </source>
</reference>
<sequence>VRLIISSEQTPRPLNYLALSHVWGKSQFTKLTTLNIQDLQKRISPLDLSRTFLDAITVARRLGVRYLWIDSLCILQDSPEDWRIESSMMHEVYKNSLCVIAASEASEPHQGLFKTRDTLEFTPFKVCFTPEDQPKDYYCLLDWWKDMRKTSPLSKRGWVVQERLLSPRTIHFATPMFWECRELVACEAYPHGLNGPRDRRTNKVWSKLPFSRWKDPLNLWDHTVLTYTKGFLTRPEDKLIAISGIARLFQSLFQDRYIAGLWSKELLRGLLWSVGKHDLGEDKKDTTRAKIYRAPSWSWASIDGEVTTGPWLFTVTKHLVDVLTTHILPLADDELGQISYGHIDLAGKLFKLPEFDGVLENVRVDDDDYDPWSFGLDDWSDLPSQMDITYFLPIAEVRDDVRRINLNFHGLLLQHHSANSGELTSYHRIGFARVDHNGSIAGTKSILRDWTEPPWPIHELGTVRLV</sequence>
<evidence type="ECO:0000259" key="1">
    <source>
        <dbReference type="Pfam" id="PF06985"/>
    </source>
</evidence>
<reference evidence="4" key="2">
    <citation type="submission" date="2020-04" db="EMBL/GenBank/DDBJ databases">
        <authorList>
            <consortium name="NCBI Genome Project"/>
        </authorList>
    </citation>
    <scope>NUCLEOTIDE SEQUENCE</scope>
    <source>
        <strain evidence="4">CBS 304.34</strain>
    </source>
</reference>
<name>A0A6A6YSC1_9PEZI</name>
<dbReference type="RefSeq" id="XP_033577829.1">
    <property type="nucleotide sequence ID" value="XM_033715473.1"/>
</dbReference>
<dbReference type="InterPro" id="IPR010730">
    <property type="entry name" value="HET"/>
</dbReference>
<proteinExistence type="predicted"/>
<organism evidence="2">
    <name type="scientific">Mytilinidion resinicola</name>
    <dbReference type="NCBI Taxonomy" id="574789"/>
    <lineage>
        <taxon>Eukaryota</taxon>
        <taxon>Fungi</taxon>
        <taxon>Dikarya</taxon>
        <taxon>Ascomycota</taxon>
        <taxon>Pezizomycotina</taxon>
        <taxon>Dothideomycetes</taxon>
        <taxon>Pleosporomycetidae</taxon>
        <taxon>Mytilinidiales</taxon>
        <taxon>Mytilinidiaceae</taxon>
        <taxon>Mytilinidion</taxon>
    </lineage>
</organism>
<evidence type="ECO:0000313" key="4">
    <source>
        <dbReference type="RefSeq" id="XP_033577829.1"/>
    </source>
</evidence>
<protein>
    <submittedName>
        <fullName evidence="2 4">HET-domain-containing protein</fullName>
    </submittedName>
</protein>
<dbReference type="PANTHER" id="PTHR33112:SF10">
    <property type="entry name" value="TOL"/>
    <property type="match status" value="1"/>
</dbReference>
<keyword evidence="3" id="KW-1185">Reference proteome</keyword>
<feature type="domain" description="Heterokaryon incompatibility" evidence="1">
    <location>
        <begin position="16"/>
        <end position="162"/>
    </location>
</feature>
<reference evidence="2 4" key="1">
    <citation type="journal article" date="2020" name="Stud. Mycol.">
        <title>101 Dothideomycetes genomes: a test case for predicting lifestyles and emergence of pathogens.</title>
        <authorList>
            <person name="Haridas S."/>
            <person name="Albert R."/>
            <person name="Binder M."/>
            <person name="Bloem J."/>
            <person name="Labutti K."/>
            <person name="Salamov A."/>
            <person name="Andreopoulos B."/>
            <person name="Baker S."/>
            <person name="Barry K."/>
            <person name="Bills G."/>
            <person name="Bluhm B."/>
            <person name="Cannon C."/>
            <person name="Castanera R."/>
            <person name="Culley D."/>
            <person name="Daum C."/>
            <person name="Ezra D."/>
            <person name="Gonzalez J."/>
            <person name="Henrissat B."/>
            <person name="Kuo A."/>
            <person name="Liang C."/>
            <person name="Lipzen A."/>
            <person name="Lutzoni F."/>
            <person name="Magnuson J."/>
            <person name="Mondo S."/>
            <person name="Nolan M."/>
            <person name="Ohm R."/>
            <person name="Pangilinan J."/>
            <person name="Park H.-J."/>
            <person name="Ramirez L."/>
            <person name="Alfaro M."/>
            <person name="Sun H."/>
            <person name="Tritt A."/>
            <person name="Yoshinaga Y."/>
            <person name="Zwiers L.-H."/>
            <person name="Turgeon B."/>
            <person name="Goodwin S."/>
            <person name="Spatafora J."/>
            <person name="Crous P."/>
            <person name="Grigoriev I."/>
        </authorList>
    </citation>
    <scope>NUCLEOTIDE SEQUENCE</scope>
    <source>
        <strain evidence="2 4">CBS 304.34</strain>
    </source>
</reference>
<dbReference type="OrthoDB" id="5362512at2759"/>
<accession>A0A6A6YSC1</accession>
<dbReference type="Pfam" id="PF06985">
    <property type="entry name" value="HET"/>
    <property type="match status" value="1"/>
</dbReference>
<feature type="non-terminal residue" evidence="2">
    <location>
        <position position="1"/>
    </location>
</feature>